<evidence type="ECO:0000256" key="1">
    <source>
        <dbReference type="SAM" id="MobiDB-lite"/>
    </source>
</evidence>
<feature type="chain" id="PRO_5046668548" evidence="2">
    <location>
        <begin position="39"/>
        <end position="435"/>
    </location>
</feature>
<evidence type="ECO:0000256" key="2">
    <source>
        <dbReference type="SAM" id="SignalP"/>
    </source>
</evidence>
<dbReference type="InterPro" id="IPR050490">
    <property type="entry name" value="Bact_solute-bd_prot1"/>
</dbReference>
<evidence type="ECO:0000313" key="4">
    <source>
        <dbReference type="Proteomes" id="UP000791080"/>
    </source>
</evidence>
<feature type="signal peptide" evidence="2">
    <location>
        <begin position="1"/>
        <end position="38"/>
    </location>
</feature>
<organism evidence="3 4">
    <name type="scientific">Actinoalloteichus caeruleus DSM 43889</name>
    <dbReference type="NCBI Taxonomy" id="1120930"/>
    <lineage>
        <taxon>Bacteria</taxon>
        <taxon>Bacillati</taxon>
        <taxon>Actinomycetota</taxon>
        <taxon>Actinomycetes</taxon>
        <taxon>Pseudonocardiales</taxon>
        <taxon>Pseudonocardiaceae</taxon>
        <taxon>Actinoalloteichus</taxon>
        <taxon>Actinoalloteichus cyanogriseus</taxon>
    </lineage>
</organism>
<keyword evidence="4" id="KW-1185">Reference proteome</keyword>
<accession>A0ABT1JMU9</accession>
<dbReference type="Gene3D" id="3.40.190.10">
    <property type="entry name" value="Periplasmic binding protein-like II"/>
    <property type="match status" value="2"/>
</dbReference>
<proteinExistence type="predicted"/>
<dbReference type="PANTHER" id="PTHR43649:SF11">
    <property type="entry name" value="ABC TRANSPORTER SUBSTRATE-BINDING PROTEIN YESO-RELATED"/>
    <property type="match status" value="1"/>
</dbReference>
<sequence length="435" mass="46661">MRADVPLRGGSRTTTTTALLASLAVTGTLGLAACGSTADDSGTATIHFTWYGNDDRANATMEAVELFESRHEGITVETSFSGFDSYFEKMSTQIAGGSAPDVLQMDAGYLREYAERGALADLDDFTGDVLDIDDVDPAGLRSGETGDGRFAVPLGRSTQTVAYNSRVWAEAGLEPPEMGWTWDDLRAAARTISEHTDGEVHGLTDPGWAIDWFQFWLLQDGKILYTDDGEIGFTEEDLVDYWTYTQEMRDEGAATPVEITTQISGNLDTSPLASGTAGAELSYLGSSAGFFPILGEEMALAPWPSRNGEYGAYASTSIQISVSAGTEHPRESAMLVDFLMNDVEAGRILGTTRGTPPNAEVRAAVAEDLSGVEELLFEFEESVSDALGEAPPPPPRGSGSLKRNFSRIYDSVNFGNLTVEEGAAQLMTEARQLIT</sequence>
<dbReference type="InterPro" id="IPR006059">
    <property type="entry name" value="SBP"/>
</dbReference>
<keyword evidence="2" id="KW-0732">Signal</keyword>
<keyword evidence="3" id="KW-0813">Transport</keyword>
<protein>
    <submittedName>
        <fullName evidence="3">Multiple sugar transport system substrate-binding protein</fullName>
    </submittedName>
</protein>
<dbReference type="RefSeq" id="WP_051314001.1">
    <property type="nucleotide sequence ID" value="NZ_AUBJ02000001.1"/>
</dbReference>
<dbReference type="Proteomes" id="UP000791080">
    <property type="component" value="Unassembled WGS sequence"/>
</dbReference>
<reference evidence="3 4" key="1">
    <citation type="submission" date="2022-06" db="EMBL/GenBank/DDBJ databases">
        <title>Genomic Encyclopedia of Type Strains, Phase I: the one thousand microbial genomes (KMG-I) project.</title>
        <authorList>
            <person name="Kyrpides N."/>
        </authorList>
    </citation>
    <scope>NUCLEOTIDE SEQUENCE [LARGE SCALE GENOMIC DNA]</scope>
    <source>
        <strain evidence="3 4">DSM 43889</strain>
    </source>
</reference>
<name>A0ABT1JMU9_ACTCY</name>
<dbReference type="Pfam" id="PF01547">
    <property type="entry name" value="SBP_bac_1"/>
    <property type="match status" value="1"/>
</dbReference>
<feature type="region of interest" description="Disordered" evidence="1">
    <location>
        <begin position="383"/>
        <end position="402"/>
    </location>
</feature>
<comment type="caution">
    <text evidence="3">The sequence shown here is derived from an EMBL/GenBank/DDBJ whole genome shotgun (WGS) entry which is preliminary data.</text>
</comment>
<gene>
    <name evidence="3" type="ORF">G443_004135</name>
</gene>
<keyword evidence="3" id="KW-0762">Sugar transport</keyword>
<dbReference type="PANTHER" id="PTHR43649">
    <property type="entry name" value="ARABINOSE-BINDING PROTEIN-RELATED"/>
    <property type="match status" value="1"/>
</dbReference>
<dbReference type="SUPFAM" id="SSF53850">
    <property type="entry name" value="Periplasmic binding protein-like II"/>
    <property type="match status" value="1"/>
</dbReference>
<dbReference type="PROSITE" id="PS51257">
    <property type="entry name" value="PROKAR_LIPOPROTEIN"/>
    <property type="match status" value="1"/>
</dbReference>
<evidence type="ECO:0000313" key="3">
    <source>
        <dbReference type="EMBL" id="MCP2333865.1"/>
    </source>
</evidence>
<dbReference type="EMBL" id="AUBJ02000001">
    <property type="protein sequence ID" value="MCP2333865.1"/>
    <property type="molecule type" value="Genomic_DNA"/>
</dbReference>